<feature type="transmembrane region" description="Helical" evidence="1">
    <location>
        <begin position="415"/>
        <end position="433"/>
    </location>
</feature>
<reference evidence="2 3" key="1">
    <citation type="journal article" date="2013" name="Curr. Biol.">
        <title>The Genome of the Foraminiferan Reticulomyxa filosa.</title>
        <authorList>
            <person name="Glockner G."/>
            <person name="Hulsmann N."/>
            <person name="Schleicher M."/>
            <person name="Noegel A.A."/>
            <person name="Eichinger L."/>
            <person name="Gallinger C."/>
            <person name="Pawlowski J."/>
            <person name="Sierra R."/>
            <person name="Euteneuer U."/>
            <person name="Pillet L."/>
            <person name="Moustafa A."/>
            <person name="Platzer M."/>
            <person name="Groth M."/>
            <person name="Szafranski K."/>
            <person name="Schliwa M."/>
        </authorList>
    </citation>
    <scope>NUCLEOTIDE SEQUENCE [LARGE SCALE GENOMIC DNA]</scope>
</reference>
<dbReference type="Proteomes" id="UP000023152">
    <property type="component" value="Unassembled WGS sequence"/>
</dbReference>
<dbReference type="EMBL" id="ASPP01018372">
    <property type="protein sequence ID" value="ETO16322.1"/>
    <property type="molecule type" value="Genomic_DNA"/>
</dbReference>
<keyword evidence="1" id="KW-0812">Transmembrane</keyword>
<accession>X6MS95</accession>
<protein>
    <recommendedName>
        <fullName evidence="4">Transmembrane protein</fullName>
    </recommendedName>
</protein>
<proteinExistence type="predicted"/>
<feature type="transmembrane region" description="Helical" evidence="1">
    <location>
        <begin position="445"/>
        <end position="471"/>
    </location>
</feature>
<feature type="transmembrane region" description="Helical" evidence="1">
    <location>
        <begin position="54"/>
        <end position="75"/>
    </location>
</feature>
<evidence type="ECO:0000256" key="1">
    <source>
        <dbReference type="SAM" id="Phobius"/>
    </source>
</evidence>
<feature type="transmembrane region" description="Helical" evidence="1">
    <location>
        <begin position="166"/>
        <end position="186"/>
    </location>
</feature>
<comment type="caution">
    <text evidence="2">The sequence shown here is derived from an EMBL/GenBank/DDBJ whole genome shotgun (WGS) entry which is preliminary data.</text>
</comment>
<sequence>MSDSKKEETEVIWWKSVMPLERINRSGKGKDEEEEIEDEEDNEKKKQSRWGERWLILMFIKLPLFFSSYAAIYQISSRLLSLSLASTASSKEQEEQSKKRQTEVILCTSAFVAGYVTQRYVIGPWHWPWILYLLLRAMRASYNYSQKEVAPKKKKHSNDSNNNNNALLFQLTALLFGALTYHYYYYSAYVPKAFRSSLEGIVTDGCVQKYAVAYDSVFHSHHKLLPKCQSYIHMDENEQSCMKSFVQDLKARFVSALKFFAIFHLLNLLYFNAFKLWSALLFAKVTPNHYDFQTLFRYFIQQTLRSTCFFVLSFHCLSRIPCALSSLLEFYQRRCLSSSARSTYTYSNSYNSPIAISLCGSLIGVICSSILSSPRRNCDILIYVLWQLLVQRIRMHFHLRTFDSDAHLHILRNPALRSFFFALVCALSTFLFLRDPSCLNRAEVVQMLFFFFVLFVVKFFLPSYFFFFFFVCEEREWVMQFLEALFGLKIKKRVGKNYVK</sequence>
<feature type="transmembrane region" description="Helical" evidence="1">
    <location>
        <begin position="350"/>
        <end position="371"/>
    </location>
</feature>
<organism evidence="2 3">
    <name type="scientific">Reticulomyxa filosa</name>
    <dbReference type="NCBI Taxonomy" id="46433"/>
    <lineage>
        <taxon>Eukaryota</taxon>
        <taxon>Sar</taxon>
        <taxon>Rhizaria</taxon>
        <taxon>Retaria</taxon>
        <taxon>Foraminifera</taxon>
        <taxon>Monothalamids</taxon>
        <taxon>Reticulomyxidae</taxon>
        <taxon>Reticulomyxa</taxon>
    </lineage>
</organism>
<evidence type="ECO:0000313" key="3">
    <source>
        <dbReference type="Proteomes" id="UP000023152"/>
    </source>
</evidence>
<evidence type="ECO:0008006" key="4">
    <source>
        <dbReference type="Google" id="ProtNLM"/>
    </source>
</evidence>
<dbReference type="AlphaFoldDB" id="X6MS95"/>
<keyword evidence="1" id="KW-0472">Membrane</keyword>
<keyword evidence="3" id="KW-1185">Reference proteome</keyword>
<evidence type="ECO:0000313" key="2">
    <source>
        <dbReference type="EMBL" id="ETO16322.1"/>
    </source>
</evidence>
<keyword evidence="1" id="KW-1133">Transmembrane helix</keyword>
<gene>
    <name evidence="2" type="ORF">RFI_21029</name>
</gene>
<name>X6MS95_RETFI</name>
<feature type="transmembrane region" description="Helical" evidence="1">
    <location>
        <begin position="259"/>
        <end position="283"/>
    </location>
</feature>